<reference evidence="11" key="1">
    <citation type="submission" date="2025-08" db="UniProtKB">
        <authorList>
            <consortium name="Ensembl"/>
        </authorList>
    </citation>
    <scope>IDENTIFICATION</scope>
</reference>
<keyword evidence="3 8" id="KW-0812">Transmembrane</keyword>
<dbReference type="GO" id="GO:0006888">
    <property type="term" value="P:endoplasmic reticulum to Golgi vesicle-mediated transport"/>
    <property type="evidence" value="ECO:0007669"/>
    <property type="project" value="InterPro"/>
</dbReference>
<dbReference type="InterPro" id="IPR006977">
    <property type="entry name" value="Yip1_dom"/>
</dbReference>
<dbReference type="Ensembl" id="ENSFTIT00000015088.1">
    <property type="protein sequence ID" value="ENSFTIP00000014472.1"/>
    <property type="gene ID" value="ENSFTIG00000009619.1"/>
</dbReference>
<keyword evidence="4 8" id="KW-1133">Transmembrane helix</keyword>
<dbReference type="GO" id="GO:0000139">
    <property type="term" value="C:Golgi membrane"/>
    <property type="evidence" value="ECO:0007669"/>
    <property type="project" value="UniProtKB-SubCell"/>
</dbReference>
<dbReference type="OrthoDB" id="411251at2759"/>
<feature type="compositionally biased region" description="Low complexity" evidence="9">
    <location>
        <begin position="13"/>
        <end position="36"/>
    </location>
</feature>
<feature type="region of interest" description="Disordered" evidence="9">
    <location>
        <begin position="1"/>
        <end position="110"/>
    </location>
</feature>
<sequence length="370" mass="40279">VARGATSQQTVGAPRWATAPRPQPTTAPVRRQGAPARSRRRQAAPGQGIGRSAPPRGQEALSTVPRRSLPLPPLTRVESRLGQSGKALYRSRSDSIPETEPGSQSALARRRPITARLASGQSEGRCRCCCPVRRLRGGRWVPAAAAGGTRGGPRPWCPLVSSCPHRPRSPRGGRGDAAPGPSAAAALCAQQRGLHLCLLGRRRREELDIDLKDIYYKIRCVLMPMPSLGFNRQVVRDNPDFWGPLAVVLFFSMISLYGQFKVVSWIITIWIFGSLTIFLLARVLGGEVAYGQVLGVIGYSLLPLIVIAPVLLVVGSFEVVSTLIKLFGVFWAAYSAASLLVGEEFKTKKPLLIYPIFLLYIYFLSLYTGV</sequence>
<dbReference type="GO" id="GO:0048280">
    <property type="term" value="P:vesicle fusion with Golgi apparatus"/>
    <property type="evidence" value="ECO:0007669"/>
    <property type="project" value="TreeGrafter"/>
</dbReference>
<evidence type="ECO:0000256" key="9">
    <source>
        <dbReference type="SAM" id="MobiDB-lite"/>
    </source>
</evidence>
<name>A0A8C4XQK8_FALTI</name>
<dbReference type="PANTHER" id="PTHR21236:SF7">
    <property type="entry name" value="PROTEIN YIPF4"/>
    <property type="match status" value="1"/>
</dbReference>
<comment type="subcellular location">
    <subcellularLocation>
        <location evidence="8">Golgi apparatus membrane</location>
        <topology evidence="8">Multi-pass membrane protein</topology>
    </subcellularLocation>
    <subcellularLocation>
        <location evidence="1">Golgi apparatus</location>
        <location evidence="1">cis-Golgi network membrane</location>
        <topology evidence="1">Multi-pass membrane protein</topology>
    </subcellularLocation>
</comment>
<feature type="domain" description="Yip1" evidence="10">
    <location>
        <begin position="230"/>
        <end position="365"/>
    </location>
</feature>
<dbReference type="GO" id="GO:0005802">
    <property type="term" value="C:trans-Golgi network"/>
    <property type="evidence" value="ECO:0007669"/>
    <property type="project" value="TreeGrafter"/>
</dbReference>
<protein>
    <recommendedName>
        <fullName evidence="8">Protein YIPF</fullName>
    </recommendedName>
</protein>
<feature type="transmembrane region" description="Helical" evidence="8">
    <location>
        <begin position="241"/>
        <end position="258"/>
    </location>
</feature>
<evidence type="ECO:0000313" key="12">
    <source>
        <dbReference type="Proteomes" id="UP000694562"/>
    </source>
</evidence>
<keyword evidence="5" id="KW-0333">Golgi apparatus</keyword>
<feature type="transmembrane region" description="Helical" evidence="8">
    <location>
        <begin position="351"/>
        <end position="369"/>
    </location>
</feature>
<dbReference type="Proteomes" id="UP000694562">
    <property type="component" value="Unplaced"/>
</dbReference>
<dbReference type="InterPro" id="IPR045231">
    <property type="entry name" value="Yip1/4-like"/>
</dbReference>
<evidence type="ECO:0000259" key="10">
    <source>
        <dbReference type="Pfam" id="PF04893"/>
    </source>
</evidence>
<evidence type="ECO:0000256" key="4">
    <source>
        <dbReference type="ARBA" id="ARBA00022989"/>
    </source>
</evidence>
<evidence type="ECO:0000256" key="5">
    <source>
        <dbReference type="ARBA" id="ARBA00023034"/>
    </source>
</evidence>
<dbReference type="PANTHER" id="PTHR21236">
    <property type="entry name" value="GOLGI MEMBRANE PROTEIN YIP1"/>
    <property type="match status" value="1"/>
</dbReference>
<evidence type="ECO:0000256" key="1">
    <source>
        <dbReference type="ARBA" id="ARBA00004257"/>
    </source>
</evidence>
<dbReference type="Pfam" id="PF04893">
    <property type="entry name" value="Yip1"/>
    <property type="match status" value="1"/>
</dbReference>
<reference evidence="11" key="2">
    <citation type="submission" date="2025-09" db="UniProtKB">
        <authorList>
            <consortium name="Ensembl"/>
        </authorList>
    </citation>
    <scope>IDENTIFICATION</scope>
</reference>
<keyword evidence="12" id="KW-1185">Reference proteome</keyword>
<comment type="function">
    <text evidence="7">Involved in the maintenance of the Golgi structure.</text>
</comment>
<evidence type="ECO:0000256" key="2">
    <source>
        <dbReference type="ARBA" id="ARBA00010596"/>
    </source>
</evidence>
<accession>A0A8C4XQK8</accession>
<evidence type="ECO:0000256" key="8">
    <source>
        <dbReference type="RuleBase" id="RU361264"/>
    </source>
</evidence>
<evidence type="ECO:0000313" key="11">
    <source>
        <dbReference type="Ensembl" id="ENSFTIP00000014472.1"/>
    </source>
</evidence>
<evidence type="ECO:0000256" key="7">
    <source>
        <dbReference type="ARBA" id="ARBA00037720"/>
    </source>
</evidence>
<keyword evidence="6 8" id="KW-0472">Membrane</keyword>
<proteinExistence type="inferred from homology"/>
<organism evidence="11 12">
    <name type="scientific">Falco tinnunculus</name>
    <name type="common">Common kestrel</name>
    <dbReference type="NCBI Taxonomy" id="100819"/>
    <lineage>
        <taxon>Eukaryota</taxon>
        <taxon>Metazoa</taxon>
        <taxon>Chordata</taxon>
        <taxon>Craniata</taxon>
        <taxon>Vertebrata</taxon>
        <taxon>Euteleostomi</taxon>
        <taxon>Archelosauria</taxon>
        <taxon>Archosauria</taxon>
        <taxon>Dinosauria</taxon>
        <taxon>Saurischia</taxon>
        <taxon>Theropoda</taxon>
        <taxon>Coelurosauria</taxon>
        <taxon>Aves</taxon>
        <taxon>Neognathae</taxon>
        <taxon>Neoaves</taxon>
        <taxon>Telluraves</taxon>
        <taxon>Australaves</taxon>
        <taxon>Falconiformes</taxon>
        <taxon>Falconidae</taxon>
        <taxon>Falco</taxon>
    </lineage>
</organism>
<feature type="compositionally biased region" description="Polar residues" evidence="9">
    <location>
        <begin position="1"/>
        <end position="11"/>
    </location>
</feature>
<dbReference type="AlphaFoldDB" id="A0A8C4XQK8"/>
<evidence type="ECO:0000256" key="3">
    <source>
        <dbReference type="ARBA" id="ARBA00022692"/>
    </source>
</evidence>
<feature type="transmembrane region" description="Helical" evidence="8">
    <location>
        <begin position="296"/>
        <end position="317"/>
    </location>
</feature>
<comment type="similarity">
    <text evidence="2 8">Belongs to the YIP1 family.</text>
</comment>
<feature type="transmembrane region" description="Helical" evidence="8">
    <location>
        <begin position="323"/>
        <end position="342"/>
    </location>
</feature>
<evidence type="ECO:0000256" key="6">
    <source>
        <dbReference type="ARBA" id="ARBA00023136"/>
    </source>
</evidence>
<feature type="transmembrane region" description="Helical" evidence="8">
    <location>
        <begin position="264"/>
        <end position="284"/>
    </location>
</feature>